<evidence type="ECO:0000313" key="2">
    <source>
        <dbReference type="Proteomes" id="UP001157091"/>
    </source>
</evidence>
<organism evidence="1 2">
    <name type="scientific">Luteimicrobium album</name>
    <dbReference type="NCBI Taxonomy" id="1054550"/>
    <lineage>
        <taxon>Bacteria</taxon>
        <taxon>Bacillati</taxon>
        <taxon>Actinomycetota</taxon>
        <taxon>Actinomycetes</taxon>
        <taxon>Micrococcales</taxon>
        <taxon>Luteimicrobium</taxon>
    </lineage>
</organism>
<name>A0ABQ6I601_9MICO</name>
<keyword evidence="2" id="KW-1185">Reference proteome</keyword>
<comment type="caution">
    <text evidence="1">The sequence shown here is derived from an EMBL/GenBank/DDBJ whole genome shotgun (WGS) entry which is preliminary data.</text>
</comment>
<dbReference type="EMBL" id="BSUK01000001">
    <property type="protein sequence ID" value="GMA26214.1"/>
    <property type="molecule type" value="Genomic_DNA"/>
</dbReference>
<sequence>MPQPDPIQGFTGLPAYLETYQIPDTLAAMYNFLLNRAIPRFATTTARDAALPSPTDGMVCVTGTGTSLVVWIQQAGAWKTLWQPPASTVPALTGAAGTDGFGLYRDPDGTVKLEGTVTKTSGNWSVAGDVAFTIPAGFRPAGFRRFALPAYASSSATGTLLASISGSTFQVTIQLNGSLATNVAYFSHSWRAAA</sequence>
<reference evidence="2" key="1">
    <citation type="journal article" date="2019" name="Int. J. Syst. Evol. Microbiol.">
        <title>The Global Catalogue of Microorganisms (GCM) 10K type strain sequencing project: providing services to taxonomists for standard genome sequencing and annotation.</title>
        <authorList>
            <consortium name="The Broad Institute Genomics Platform"/>
            <consortium name="The Broad Institute Genome Sequencing Center for Infectious Disease"/>
            <person name="Wu L."/>
            <person name="Ma J."/>
        </authorList>
    </citation>
    <scope>NUCLEOTIDE SEQUENCE [LARGE SCALE GENOMIC DNA]</scope>
    <source>
        <strain evidence="2">NBRC 106348</strain>
    </source>
</reference>
<gene>
    <name evidence="1" type="ORF">GCM10025864_39730</name>
</gene>
<protein>
    <submittedName>
        <fullName evidence="1">Uncharacterized protein</fullName>
    </submittedName>
</protein>
<accession>A0ABQ6I601</accession>
<evidence type="ECO:0000313" key="1">
    <source>
        <dbReference type="EMBL" id="GMA26214.1"/>
    </source>
</evidence>
<dbReference type="RefSeq" id="WP_284294567.1">
    <property type="nucleotide sequence ID" value="NZ_BSUK01000001.1"/>
</dbReference>
<dbReference type="Proteomes" id="UP001157091">
    <property type="component" value="Unassembled WGS sequence"/>
</dbReference>
<proteinExistence type="predicted"/>